<dbReference type="RefSeq" id="WP_207338499.1">
    <property type="nucleotide sequence ID" value="NZ_JAFMYU010000033.1"/>
</dbReference>
<feature type="signal peptide" evidence="2">
    <location>
        <begin position="1"/>
        <end position="19"/>
    </location>
</feature>
<keyword evidence="4" id="KW-1185">Reference proteome</keyword>
<feature type="transmembrane region" description="Helical" evidence="1">
    <location>
        <begin position="353"/>
        <end position="372"/>
    </location>
</feature>
<sequence length="494" mass="55625">MKPLFLLFLVLLLATAWHRSEHFDDAWFAEQAYWLVHDGQVHSAFFRGLNGWENQLFVFHKGFIYFGAAVQGLLGFSLPVSKVVGAFWTLLGGVAIALHMRRLELGGRWTYRALLIYVANGMLIEYAFVNRPEPMYMTLGFISFSLMTRRRLLVAGILAGLAVLTHLNGISYVLAGLGWLVWDGLRPASPTLTRRPDWQGLLAFGAGAGVASALYFADVAVAGAWSTFWMQFTHDPATNHVTGLVDKLLITSKLHELFFHSEEEVALSVLVLGVTLLTFVRPQKQPDKLTPKRQSRTETGRYLLLLLGSFALITKSNTDYYYLIFLPIMAVWVAQCVAGWSGRALPGVGRWHAVGLPVLLGLYLLAGAYKVFVTIQTNKEQPDVAAKNARLANFIQQPGARVIAPLDFFYNQQAHYRIHGLSYYHLLNQKTYDGHLTANQFFQLAEADSAAAVISDYGRDFSYPIPKETPARIGHYERVYRDKWNEVYLLRSKR</sequence>
<feature type="transmembrane region" description="Helical" evidence="1">
    <location>
        <begin position="64"/>
        <end position="97"/>
    </location>
</feature>
<keyword evidence="1" id="KW-0472">Membrane</keyword>
<proteinExistence type="predicted"/>
<feature type="transmembrane region" description="Helical" evidence="1">
    <location>
        <begin position="109"/>
        <end position="129"/>
    </location>
</feature>
<reference evidence="3 4" key="1">
    <citation type="submission" date="2021-03" db="EMBL/GenBank/DDBJ databases">
        <title>Fibrella sp. HMF5036 genome sequencing and assembly.</title>
        <authorList>
            <person name="Kang H."/>
            <person name="Kim H."/>
            <person name="Bae S."/>
            <person name="Joh K."/>
        </authorList>
    </citation>
    <scope>NUCLEOTIDE SEQUENCE [LARGE SCALE GENOMIC DNA]</scope>
    <source>
        <strain evidence="3 4">HMF5036</strain>
    </source>
</reference>
<evidence type="ECO:0000313" key="4">
    <source>
        <dbReference type="Proteomes" id="UP000664795"/>
    </source>
</evidence>
<dbReference type="AlphaFoldDB" id="A0A939GDR5"/>
<feature type="transmembrane region" description="Helical" evidence="1">
    <location>
        <begin position="201"/>
        <end position="225"/>
    </location>
</feature>
<comment type="caution">
    <text evidence="3">The sequence shown here is derived from an EMBL/GenBank/DDBJ whole genome shotgun (WGS) entry which is preliminary data.</text>
</comment>
<gene>
    <name evidence="3" type="ORF">J2I48_26215</name>
</gene>
<evidence type="ECO:0000256" key="2">
    <source>
        <dbReference type="SAM" id="SignalP"/>
    </source>
</evidence>
<evidence type="ECO:0000313" key="3">
    <source>
        <dbReference type="EMBL" id="MBO0934533.1"/>
    </source>
</evidence>
<feature type="transmembrane region" description="Helical" evidence="1">
    <location>
        <begin position="152"/>
        <end position="180"/>
    </location>
</feature>
<evidence type="ECO:0008006" key="5">
    <source>
        <dbReference type="Google" id="ProtNLM"/>
    </source>
</evidence>
<accession>A0A939GDR5</accession>
<name>A0A939GDR5_9BACT</name>
<keyword evidence="1" id="KW-0812">Transmembrane</keyword>
<dbReference type="Proteomes" id="UP000664795">
    <property type="component" value="Unassembled WGS sequence"/>
</dbReference>
<feature type="transmembrane region" description="Helical" evidence="1">
    <location>
        <begin position="322"/>
        <end position="341"/>
    </location>
</feature>
<feature type="chain" id="PRO_5037413647" description="Glycosyltransferase RgtA/B/C/D-like domain-containing protein" evidence="2">
    <location>
        <begin position="20"/>
        <end position="494"/>
    </location>
</feature>
<evidence type="ECO:0000256" key="1">
    <source>
        <dbReference type="SAM" id="Phobius"/>
    </source>
</evidence>
<organism evidence="3 4">
    <name type="scientific">Fibrella aquatilis</name>
    <dbReference type="NCBI Taxonomy" id="2817059"/>
    <lineage>
        <taxon>Bacteria</taxon>
        <taxon>Pseudomonadati</taxon>
        <taxon>Bacteroidota</taxon>
        <taxon>Cytophagia</taxon>
        <taxon>Cytophagales</taxon>
        <taxon>Spirosomataceae</taxon>
        <taxon>Fibrella</taxon>
    </lineage>
</organism>
<dbReference type="EMBL" id="JAFMYU010000033">
    <property type="protein sequence ID" value="MBO0934533.1"/>
    <property type="molecule type" value="Genomic_DNA"/>
</dbReference>
<keyword evidence="1" id="KW-1133">Transmembrane helix</keyword>
<keyword evidence="2" id="KW-0732">Signal</keyword>
<protein>
    <recommendedName>
        <fullName evidence="5">Glycosyltransferase RgtA/B/C/D-like domain-containing protein</fullName>
    </recommendedName>
</protein>